<sequence length="214" mass="25067">MLIAWEDYLIARKSGVKKLWKPLLDKNITQFESLSGESLKLEIHELCTEYFDRRYNEIPIQHPKILEKVLSQWSMEISLNNDVYLLWAYKAQGFNGVWKILDEEIIRKPELLLEKVLVLNPDNLEAKKLLLLHHLDALDFALHELPHGLLLSESACIHSIECCGKLLANNPEIAGTKTRFGLGFHHYKTMYFSWVEYQKKGIKEDFFEWLANKI</sequence>
<evidence type="ECO:0000313" key="1">
    <source>
        <dbReference type="EMBL" id="MBF4436037.1"/>
    </source>
</evidence>
<accession>A0AAW4BHY8</accession>
<evidence type="ECO:0000313" key="2">
    <source>
        <dbReference type="Proteomes" id="UP000786185"/>
    </source>
</evidence>
<organism evidence="1 2">
    <name type="scientific">Vibrio anguillarum</name>
    <name type="common">Listonella anguillarum</name>
    <dbReference type="NCBI Taxonomy" id="55601"/>
    <lineage>
        <taxon>Bacteria</taxon>
        <taxon>Pseudomonadati</taxon>
        <taxon>Pseudomonadota</taxon>
        <taxon>Gammaproteobacteria</taxon>
        <taxon>Vibrionales</taxon>
        <taxon>Vibrionaceae</taxon>
        <taxon>Vibrio</taxon>
    </lineage>
</organism>
<protein>
    <recommendedName>
        <fullName evidence="3">DUF1835 domain-containing protein</fullName>
    </recommendedName>
</protein>
<proteinExistence type="predicted"/>
<reference evidence="1" key="1">
    <citation type="journal article" date="2021" name="PeerJ">
        <title>Analysis of 44 Vibrio anguillarum genomes reveals high genetic diversity.</title>
        <authorList>
            <person name="Hansen M.J."/>
            <person name="Dalsgaard I."/>
        </authorList>
    </citation>
    <scope>NUCLEOTIDE SEQUENCE</scope>
    <source>
        <strain evidence="1">850617-1/1</strain>
    </source>
</reference>
<dbReference type="Proteomes" id="UP000786185">
    <property type="component" value="Unassembled WGS sequence"/>
</dbReference>
<evidence type="ECO:0008006" key="3">
    <source>
        <dbReference type="Google" id="ProtNLM"/>
    </source>
</evidence>
<name>A0AAW4BHY8_VIBAN</name>
<gene>
    <name evidence="1" type="ORF">ERJ77_16195</name>
</gene>
<dbReference type="AlphaFoldDB" id="A0AAW4BHY8"/>
<dbReference type="EMBL" id="SCLC01000028">
    <property type="protein sequence ID" value="MBF4436037.1"/>
    <property type="molecule type" value="Genomic_DNA"/>
</dbReference>
<comment type="caution">
    <text evidence="1">The sequence shown here is derived from an EMBL/GenBank/DDBJ whole genome shotgun (WGS) entry which is preliminary data.</text>
</comment>